<gene>
    <name evidence="6" type="ORF">BPAG_LOCUS4877</name>
</gene>
<evidence type="ECO:0000256" key="4">
    <source>
        <dbReference type="ARBA" id="ARBA00023134"/>
    </source>
</evidence>
<dbReference type="Pfam" id="PF00091">
    <property type="entry name" value="Tubulin"/>
    <property type="match status" value="1"/>
</dbReference>
<dbReference type="InterPro" id="IPR000217">
    <property type="entry name" value="Tubulin"/>
</dbReference>
<proteinExistence type="inferred from homology"/>
<evidence type="ECO:0000256" key="2">
    <source>
        <dbReference type="ARBA" id="ARBA00022701"/>
    </source>
</evidence>
<protein>
    <submittedName>
        <fullName evidence="8">Tubulin domain-containing protein</fullName>
    </submittedName>
</protein>
<dbReference type="GO" id="GO:0007017">
    <property type="term" value="P:microtubule-based process"/>
    <property type="evidence" value="ECO:0007669"/>
    <property type="project" value="InterPro"/>
</dbReference>
<dbReference type="PANTHER" id="PTHR11588">
    <property type="entry name" value="TUBULIN"/>
    <property type="match status" value="1"/>
</dbReference>
<dbReference type="GO" id="GO:0005874">
    <property type="term" value="C:microtubule"/>
    <property type="evidence" value="ECO:0007669"/>
    <property type="project" value="UniProtKB-KW"/>
</dbReference>
<dbReference type="SUPFAM" id="SSF52490">
    <property type="entry name" value="Tubulin nucleotide-binding domain-like"/>
    <property type="match status" value="1"/>
</dbReference>
<evidence type="ECO:0000256" key="3">
    <source>
        <dbReference type="ARBA" id="ARBA00022741"/>
    </source>
</evidence>
<comment type="similarity">
    <text evidence="1">Belongs to the tubulin family.</text>
</comment>
<dbReference type="AlphaFoldDB" id="A0A0N4T9M6"/>
<evidence type="ECO:0000259" key="5">
    <source>
        <dbReference type="Pfam" id="PF00091"/>
    </source>
</evidence>
<keyword evidence="3" id="KW-0547">Nucleotide-binding</keyword>
<sequence>MPSEIIAVQFGQCGNQIGDAFWRALCAEHGIASNGVPIQSDLDAKDLKRVFFYQADDERYVPRAVLVDLEPRVINGIITSDYRTLYNMENIFMSKSGGGAGNNFASGYKQGR</sequence>
<evidence type="ECO:0000313" key="6">
    <source>
        <dbReference type="EMBL" id="VDN86063.1"/>
    </source>
</evidence>
<dbReference type="Proteomes" id="UP000278627">
    <property type="component" value="Unassembled WGS sequence"/>
</dbReference>
<evidence type="ECO:0000313" key="7">
    <source>
        <dbReference type="Proteomes" id="UP000278627"/>
    </source>
</evidence>
<dbReference type="WBParaSite" id="BPAG_0000491301-mRNA-1">
    <property type="protein sequence ID" value="BPAG_0000491301-mRNA-1"/>
    <property type="gene ID" value="BPAG_0000491301"/>
</dbReference>
<evidence type="ECO:0000256" key="1">
    <source>
        <dbReference type="ARBA" id="ARBA00009636"/>
    </source>
</evidence>
<reference evidence="8" key="1">
    <citation type="submission" date="2017-02" db="UniProtKB">
        <authorList>
            <consortium name="WormBaseParasite"/>
        </authorList>
    </citation>
    <scope>IDENTIFICATION</scope>
</reference>
<dbReference type="InterPro" id="IPR036525">
    <property type="entry name" value="Tubulin/FtsZ_GTPase_sf"/>
</dbReference>
<dbReference type="STRING" id="6280.A0A0N4T9M6"/>
<dbReference type="InterPro" id="IPR003008">
    <property type="entry name" value="Tubulin_FtsZ_GTPase"/>
</dbReference>
<name>A0A0N4T9M6_BRUPA</name>
<organism evidence="8">
    <name type="scientific">Brugia pahangi</name>
    <name type="common">Filarial nematode worm</name>
    <dbReference type="NCBI Taxonomy" id="6280"/>
    <lineage>
        <taxon>Eukaryota</taxon>
        <taxon>Metazoa</taxon>
        <taxon>Ecdysozoa</taxon>
        <taxon>Nematoda</taxon>
        <taxon>Chromadorea</taxon>
        <taxon>Rhabditida</taxon>
        <taxon>Spirurina</taxon>
        <taxon>Spiruromorpha</taxon>
        <taxon>Filarioidea</taxon>
        <taxon>Onchocercidae</taxon>
        <taxon>Brugia</taxon>
    </lineage>
</organism>
<keyword evidence="7" id="KW-1185">Reference proteome</keyword>
<dbReference type="Gene3D" id="3.40.50.1440">
    <property type="entry name" value="Tubulin/FtsZ, GTPase domain"/>
    <property type="match status" value="1"/>
</dbReference>
<dbReference type="PRINTS" id="PR01161">
    <property type="entry name" value="TUBULIN"/>
</dbReference>
<feature type="domain" description="Tubulin/FtsZ GTPase" evidence="5">
    <location>
        <begin position="4"/>
        <end position="110"/>
    </location>
</feature>
<dbReference type="GO" id="GO:0005525">
    <property type="term" value="F:GTP binding"/>
    <property type="evidence" value="ECO:0007669"/>
    <property type="project" value="UniProtKB-KW"/>
</dbReference>
<keyword evidence="2" id="KW-0493">Microtubule</keyword>
<keyword evidence="4" id="KW-0342">GTP-binding</keyword>
<dbReference type="EMBL" id="UZAD01002848">
    <property type="protein sequence ID" value="VDN86063.1"/>
    <property type="molecule type" value="Genomic_DNA"/>
</dbReference>
<accession>A0A0N4T9M6</accession>
<reference evidence="6 7" key="2">
    <citation type="submission" date="2018-11" db="EMBL/GenBank/DDBJ databases">
        <authorList>
            <consortium name="Pathogen Informatics"/>
        </authorList>
    </citation>
    <scope>NUCLEOTIDE SEQUENCE [LARGE SCALE GENOMIC DNA]</scope>
</reference>
<evidence type="ECO:0000313" key="8">
    <source>
        <dbReference type="WBParaSite" id="BPAG_0000491301-mRNA-1"/>
    </source>
</evidence>